<sequence>MFRCICSIFKCFKKKQPEEIIFHDNCQEEPETNFGHNSCQEEPNEIIVHDNCQEVPETNFEHNSCQEEPNEIIVHDIYQEEPETYFGHNSCQEEPNEIIVHDICQEEPEDNYYYISIHSYQEQPEEPGTEISQSNASEEEENLEEQEEEENNSDDMLISSGEEESSSDHLFPSLEKQLEEIIAHDICQEEPETNIGHFQEQPEEPGTDISQGNASEEEEKLEEQAEKENNSDDMVICSDEEESIIDYLFPSLEGPLHYEKIGGQGPLNVHAIPNGQRFPQPSLRAHNSGTKHPLAPLPELQPPPHTYHLFSTAVLGVKEDRRCFWLPPRIRNLALKFTRGGFLPPLVFGHSILPEASFSPFLQKGRATAEAVENQRRGFFTVWYLYLYRWAYPSPPSLRQSPASPQMGISAAKFSVLQSHIVKAVQLFLSTPDHFKRNAVRCNRGINPYLPTVPHYTAQSRFSLLVPLSRIVVKMSRRPVPAVLVVAARAAASCYFWVFSAQRFSLSFTDSCLRSYLGLYHFTSLRWPYTDRSARLAMSPNERISLRYAHLE</sequence>
<feature type="region of interest" description="Disordered" evidence="1">
    <location>
        <begin position="122"/>
        <end position="169"/>
    </location>
</feature>
<dbReference type="Proteomes" id="UP000694892">
    <property type="component" value="Chromosome 6L"/>
</dbReference>
<feature type="compositionally biased region" description="Acidic residues" evidence="1">
    <location>
        <begin position="137"/>
        <end position="153"/>
    </location>
</feature>
<feature type="region of interest" description="Disordered" evidence="1">
    <location>
        <begin position="195"/>
        <end position="231"/>
    </location>
</feature>
<proteinExistence type="predicted"/>
<gene>
    <name evidence="2" type="ORF">XELAEV_18032212mg</name>
</gene>
<evidence type="ECO:0000313" key="2">
    <source>
        <dbReference type="EMBL" id="OCT77008.1"/>
    </source>
</evidence>
<feature type="non-terminal residue" evidence="2">
    <location>
        <position position="552"/>
    </location>
</feature>
<dbReference type="AlphaFoldDB" id="A0A974CPR5"/>
<evidence type="ECO:0000256" key="1">
    <source>
        <dbReference type="SAM" id="MobiDB-lite"/>
    </source>
</evidence>
<reference evidence="3" key="1">
    <citation type="journal article" date="2016" name="Nature">
        <title>Genome evolution in the allotetraploid frog Xenopus laevis.</title>
        <authorList>
            <person name="Session A.M."/>
            <person name="Uno Y."/>
            <person name="Kwon T."/>
            <person name="Chapman J.A."/>
            <person name="Toyoda A."/>
            <person name="Takahashi S."/>
            <person name="Fukui A."/>
            <person name="Hikosaka A."/>
            <person name="Suzuki A."/>
            <person name="Kondo M."/>
            <person name="van Heeringen S.J."/>
            <person name="Quigley I."/>
            <person name="Heinz S."/>
            <person name="Ogino H."/>
            <person name="Ochi H."/>
            <person name="Hellsten U."/>
            <person name="Lyons J.B."/>
            <person name="Simakov O."/>
            <person name="Putnam N."/>
            <person name="Stites J."/>
            <person name="Kuroki Y."/>
            <person name="Tanaka T."/>
            <person name="Michiue T."/>
            <person name="Watanabe M."/>
            <person name="Bogdanovic O."/>
            <person name="Lister R."/>
            <person name="Georgiou G."/>
            <person name="Paranjpe S.S."/>
            <person name="van Kruijsbergen I."/>
            <person name="Shu S."/>
            <person name="Carlson J."/>
            <person name="Kinoshita T."/>
            <person name="Ohta Y."/>
            <person name="Mawaribuchi S."/>
            <person name="Jenkins J."/>
            <person name="Grimwood J."/>
            <person name="Schmutz J."/>
            <person name="Mitros T."/>
            <person name="Mozaffari S.V."/>
            <person name="Suzuki Y."/>
            <person name="Haramoto Y."/>
            <person name="Yamamoto T.S."/>
            <person name="Takagi C."/>
            <person name="Heald R."/>
            <person name="Miller K."/>
            <person name="Haudenschild C."/>
            <person name="Kitzman J."/>
            <person name="Nakayama T."/>
            <person name="Izutsu Y."/>
            <person name="Robert J."/>
            <person name="Fortriede J."/>
            <person name="Burns K."/>
            <person name="Lotay V."/>
            <person name="Karimi K."/>
            <person name="Yasuoka Y."/>
            <person name="Dichmann D.S."/>
            <person name="Flajnik M.F."/>
            <person name="Houston D.W."/>
            <person name="Shendure J."/>
            <person name="DuPasquier L."/>
            <person name="Vize P.D."/>
            <person name="Zorn A.M."/>
            <person name="Ito M."/>
            <person name="Marcotte E.M."/>
            <person name="Wallingford J.B."/>
            <person name="Ito Y."/>
            <person name="Asashima M."/>
            <person name="Ueno N."/>
            <person name="Matsuda Y."/>
            <person name="Veenstra G.J."/>
            <person name="Fujiyama A."/>
            <person name="Harland R.M."/>
            <person name="Taira M."/>
            <person name="Rokhsar D.S."/>
        </authorList>
    </citation>
    <scope>NUCLEOTIDE SEQUENCE [LARGE SCALE GENOMIC DNA]</scope>
    <source>
        <strain evidence="3">J</strain>
    </source>
</reference>
<organism evidence="2 3">
    <name type="scientific">Xenopus laevis</name>
    <name type="common">African clawed frog</name>
    <dbReference type="NCBI Taxonomy" id="8355"/>
    <lineage>
        <taxon>Eukaryota</taxon>
        <taxon>Metazoa</taxon>
        <taxon>Chordata</taxon>
        <taxon>Craniata</taxon>
        <taxon>Vertebrata</taxon>
        <taxon>Euteleostomi</taxon>
        <taxon>Amphibia</taxon>
        <taxon>Batrachia</taxon>
        <taxon>Anura</taxon>
        <taxon>Pipoidea</taxon>
        <taxon>Pipidae</taxon>
        <taxon>Xenopodinae</taxon>
        <taxon>Xenopus</taxon>
        <taxon>Xenopus</taxon>
    </lineage>
</organism>
<evidence type="ECO:0000313" key="3">
    <source>
        <dbReference type="Proteomes" id="UP000694892"/>
    </source>
</evidence>
<dbReference type="EMBL" id="CM004476">
    <property type="protein sequence ID" value="OCT77008.1"/>
    <property type="molecule type" value="Genomic_DNA"/>
</dbReference>
<name>A0A974CPR5_XENLA</name>
<protein>
    <submittedName>
        <fullName evidence="2">Uncharacterized protein</fullName>
    </submittedName>
</protein>
<accession>A0A974CPR5</accession>